<feature type="chain" id="PRO_5014851101" evidence="4">
    <location>
        <begin position="23"/>
        <end position="630"/>
    </location>
</feature>
<dbReference type="AlphaFoldDB" id="A0A2M9A7E8"/>
<name>A0A2M9A7E8_9BACT</name>
<evidence type="ECO:0000256" key="2">
    <source>
        <dbReference type="ARBA" id="ARBA00023295"/>
    </source>
</evidence>
<protein>
    <submittedName>
        <fullName evidence="6">Endoglucanase</fullName>
    </submittedName>
</protein>
<gene>
    <name evidence="6" type="ORF">BGX16_1632</name>
</gene>
<dbReference type="PROSITE" id="PS00659">
    <property type="entry name" value="GLYCOSYL_HYDROL_F5"/>
    <property type="match status" value="1"/>
</dbReference>
<proteinExistence type="inferred from homology"/>
<comment type="similarity">
    <text evidence="3">Belongs to the glycosyl hydrolase 5 (cellulase A) family.</text>
</comment>
<dbReference type="OrthoDB" id="9800955at2"/>
<dbReference type="InterPro" id="IPR018087">
    <property type="entry name" value="Glyco_hydro_5_CS"/>
</dbReference>
<evidence type="ECO:0000256" key="1">
    <source>
        <dbReference type="ARBA" id="ARBA00022801"/>
    </source>
</evidence>
<evidence type="ECO:0000256" key="3">
    <source>
        <dbReference type="RuleBase" id="RU361153"/>
    </source>
</evidence>
<keyword evidence="4" id="KW-0732">Signal</keyword>
<evidence type="ECO:0000313" key="7">
    <source>
        <dbReference type="Proteomes" id="UP000231134"/>
    </source>
</evidence>
<keyword evidence="2 3" id="KW-0326">Glycosidase</keyword>
<evidence type="ECO:0000259" key="5">
    <source>
        <dbReference type="Pfam" id="PF00150"/>
    </source>
</evidence>
<dbReference type="PANTHER" id="PTHR34142:SF1">
    <property type="entry name" value="GLYCOSIDE HYDROLASE FAMILY 5 DOMAIN-CONTAINING PROTEIN"/>
    <property type="match status" value="1"/>
</dbReference>
<dbReference type="EMBL" id="PGEX01000001">
    <property type="protein sequence ID" value="PJJ41645.1"/>
    <property type="molecule type" value="Genomic_DNA"/>
</dbReference>
<sequence length="630" mass="69533">MKKTMKAVTALCAFALASSAFATIQPTRVGPVSQYGALQTGTNAAGEGRIYGSVDGVVDGKEVQVRGMSLTWSQYWPYGSSFYGHSFIDTLVGSWNVELIRSAMGIVPPWGHGSYMTRPEYFESQMDTVVQAAIANDVYVLIDWHSEGGYFNCIHPNEKPKYEFNDNKTCFSAADAAAFFGRMAERYGKYPHVIFEIYNEPVSESWDDLKAYADSVLTEIRKYSNNLVVIGTPTWSSMAGEAISNPVQDKNVAYTYHFYANLHQTASHIASSNTAMANGLSIFVTEWGGIDDIFTNASYKTQLESFLSWVNEKKLSTAKWDVEKPYLEDNDVDNYIKANILPPKTTYTKNVNWETSITDNLPGSVTYGTSSAISGTWSATSDIDDYGDEQGEKGNSTFTNNSTATTVKMDNMILDTVGTGFDYAPYIRAEYTFGAGVDLSNCKMVSYKYKGANHQFTLYYDWNASVDYFGVGVWDYPFVEMPYAPEWETVHVDLGWMTSNGWQTGIPTVPVLEAATAFRFVVTNDFFDTSLWIEDLKCEEEVSGYSPVEIDTTTALPKIATKASPLNVSVQGKNIAVSGIENGSLYMLSNMLGQVMASGRTNGSSLNLNVANSGKYILRIGSKQAAISIR</sequence>
<feature type="domain" description="Glycoside hydrolase family 5" evidence="5">
    <location>
        <begin position="59"/>
        <end position="322"/>
    </location>
</feature>
<dbReference type="Gene3D" id="3.20.20.80">
    <property type="entry name" value="Glycosidases"/>
    <property type="match status" value="1"/>
</dbReference>
<organism evidence="6 7">
    <name type="scientific">Hallerella succinigenes</name>
    <dbReference type="NCBI Taxonomy" id="1896222"/>
    <lineage>
        <taxon>Bacteria</taxon>
        <taxon>Pseudomonadati</taxon>
        <taxon>Fibrobacterota</taxon>
        <taxon>Fibrobacteria</taxon>
        <taxon>Fibrobacterales</taxon>
        <taxon>Fibrobacteraceae</taxon>
        <taxon>Hallerella</taxon>
    </lineage>
</organism>
<comment type="caution">
    <text evidence="6">The sequence shown here is derived from an EMBL/GenBank/DDBJ whole genome shotgun (WGS) entry which is preliminary data.</text>
</comment>
<keyword evidence="1 3" id="KW-0378">Hydrolase</keyword>
<dbReference type="GO" id="GO:0000272">
    <property type="term" value="P:polysaccharide catabolic process"/>
    <property type="evidence" value="ECO:0007669"/>
    <property type="project" value="InterPro"/>
</dbReference>
<dbReference type="PANTHER" id="PTHR34142">
    <property type="entry name" value="ENDO-BETA-1,4-GLUCANASE A"/>
    <property type="match status" value="1"/>
</dbReference>
<dbReference type="InterPro" id="IPR017853">
    <property type="entry name" value="GH"/>
</dbReference>
<dbReference type="RefSeq" id="WP_100425593.1">
    <property type="nucleotide sequence ID" value="NZ_PGEX01000001.1"/>
</dbReference>
<dbReference type="InterPro" id="IPR001547">
    <property type="entry name" value="Glyco_hydro_5"/>
</dbReference>
<dbReference type="GO" id="GO:0004553">
    <property type="term" value="F:hydrolase activity, hydrolyzing O-glycosyl compounds"/>
    <property type="evidence" value="ECO:0007669"/>
    <property type="project" value="InterPro"/>
</dbReference>
<dbReference type="SUPFAM" id="SSF51445">
    <property type="entry name" value="(Trans)glycosidases"/>
    <property type="match status" value="1"/>
</dbReference>
<evidence type="ECO:0000313" key="6">
    <source>
        <dbReference type="EMBL" id="PJJ41645.1"/>
    </source>
</evidence>
<evidence type="ECO:0000256" key="4">
    <source>
        <dbReference type="SAM" id="SignalP"/>
    </source>
</evidence>
<accession>A0A2M9A7E8</accession>
<feature type="signal peptide" evidence="4">
    <location>
        <begin position="1"/>
        <end position="22"/>
    </location>
</feature>
<dbReference type="Proteomes" id="UP000231134">
    <property type="component" value="Unassembled WGS sequence"/>
</dbReference>
<dbReference type="Pfam" id="PF00150">
    <property type="entry name" value="Cellulase"/>
    <property type="match status" value="1"/>
</dbReference>
<reference evidence="6 7" key="1">
    <citation type="submission" date="2017-11" db="EMBL/GenBank/DDBJ databases">
        <title>Animal gut microbial communities from fecal samples from Wisconsin, USA.</title>
        <authorList>
            <person name="Neumann A."/>
        </authorList>
    </citation>
    <scope>NUCLEOTIDE SEQUENCE [LARGE SCALE GENOMIC DNA]</scope>
    <source>
        <strain evidence="6 7">UWS3</strain>
    </source>
</reference>
<keyword evidence="7" id="KW-1185">Reference proteome</keyword>